<dbReference type="EMBL" id="BRYA01000081">
    <property type="protein sequence ID" value="GMI38082.1"/>
    <property type="molecule type" value="Genomic_DNA"/>
</dbReference>
<feature type="transmembrane region" description="Helical" evidence="2">
    <location>
        <begin position="12"/>
        <end position="32"/>
    </location>
</feature>
<dbReference type="Proteomes" id="UP001165065">
    <property type="component" value="Unassembled WGS sequence"/>
</dbReference>
<evidence type="ECO:0008006" key="5">
    <source>
        <dbReference type="Google" id="ProtNLM"/>
    </source>
</evidence>
<feature type="compositionally biased region" description="Basic residues" evidence="1">
    <location>
        <begin position="396"/>
        <end position="408"/>
    </location>
</feature>
<organism evidence="3 4">
    <name type="scientific">Triparma columacea</name>
    <dbReference type="NCBI Taxonomy" id="722753"/>
    <lineage>
        <taxon>Eukaryota</taxon>
        <taxon>Sar</taxon>
        <taxon>Stramenopiles</taxon>
        <taxon>Ochrophyta</taxon>
        <taxon>Bolidophyceae</taxon>
        <taxon>Parmales</taxon>
        <taxon>Triparmaceae</taxon>
        <taxon>Triparma</taxon>
    </lineage>
</organism>
<keyword evidence="2" id="KW-0472">Membrane</keyword>
<dbReference type="Gene3D" id="1.20.120.1630">
    <property type="match status" value="1"/>
</dbReference>
<dbReference type="PANTHER" id="PTHR32251:SF17">
    <property type="entry name" value="STEROID 5-ALPHA REDUCTASE C-TERMINAL DOMAIN-CONTAINING PROTEIN"/>
    <property type="match status" value="1"/>
</dbReference>
<feature type="compositionally biased region" description="Basic residues" evidence="1">
    <location>
        <begin position="338"/>
        <end position="361"/>
    </location>
</feature>
<keyword evidence="2" id="KW-0812">Transmembrane</keyword>
<dbReference type="OrthoDB" id="201504at2759"/>
<proteinExistence type="predicted"/>
<keyword evidence="4" id="KW-1185">Reference proteome</keyword>
<feature type="transmembrane region" description="Helical" evidence="2">
    <location>
        <begin position="99"/>
        <end position="121"/>
    </location>
</feature>
<feature type="compositionally biased region" description="Basic residues" evidence="1">
    <location>
        <begin position="419"/>
        <end position="431"/>
    </location>
</feature>
<dbReference type="PANTHER" id="PTHR32251">
    <property type="entry name" value="3-OXO-5-ALPHA-STEROID 4-DEHYDROGENASE"/>
    <property type="match status" value="1"/>
</dbReference>
<dbReference type="GO" id="GO:0016020">
    <property type="term" value="C:membrane"/>
    <property type="evidence" value="ECO:0007669"/>
    <property type="project" value="TreeGrafter"/>
</dbReference>
<name>A0A9W7G9F4_9STRA</name>
<accession>A0A9W7G9F4</accession>
<protein>
    <recommendedName>
        <fullName evidence="5">Steroid 5-alpha reductase C-terminal domain-containing protein</fullName>
    </recommendedName>
</protein>
<dbReference type="InterPro" id="IPR010721">
    <property type="entry name" value="UstE-like"/>
</dbReference>
<dbReference type="Pfam" id="PF06966">
    <property type="entry name" value="DUF1295"/>
    <property type="match status" value="1"/>
</dbReference>
<evidence type="ECO:0000256" key="2">
    <source>
        <dbReference type="SAM" id="Phobius"/>
    </source>
</evidence>
<evidence type="ECO:0000313" key="4">
    <source>
        <dbReference type="Proteomes" id="UP001165065"/>
    </source>
</evidence>
<feature type="transmembrane region" description="Helical" evidence="2">
    <location>
        <begin position="66"/>
        <end position="87"/>
    </location>
</feature>
<gene>
    <name evidence="3" type="ORF">TrCOL_g12398</name>
</gene>
<dbReference type="AlphaFoldDB" id="A0A9W7G9F4"/>
<reference evidence="4" key="1">
    <citation type="journal article" date="2023" name="Commun. Biol.">
        <title>Genome analysis of Parmales, the sister group of diatoms, reveals the evolutionary specialization of diatoms from phago-mixotrophs to photoautotrophs.</title>
        <authorList>
            <person name="Ban H."/>
            <person name="Sato S."/>
            <person name="Yoshikawa S."/>
            <person name="Yamada K."/>
            <person name="Nakamura Y."/>
            <person name="Ichinomiya M."/>
            <person name="Sato N."/>
            <person name="Blanc-Mathieu R."/>
            <person name="Endo H."/>
            <person name="Kuwata A."/>
            <person name="Ogata H."/>
        </authorList>
    </citation>
    <scope>NUCLEOTIDE SEQUENCE [LARGE SCALE GENOMIC DNA]</scope>
</reference>
<keyword evidence="2" id="KW-1133">Transmembrane helix</keyword>
<sequence>MPVSNPPVPPHTLLHYFINNSGVLVIPILLLCPSSITSFAVFHFLLQTLWFTIFAGIPAMVTKVMFWVDFAWPWGLCLISATVYWYTSFDEELGTGRRTVICMAYLLHGARMGAGAIWMIGSGTWKIERDLPRYQFQKIRVEKFGGTWDMKFMQKEIYQQMFANAGVLFVPCLVCALDKTPGFGTLEIVGYAMWAGGWVIENIADTHKLAFVEANKEKPKNKRAPFCNAGLWKYSRHPNYFGEWVAWCGLAVAAAEPVGRMEVGIECKLGLYFILAYICMSLYYCLSEWTGAVPAEYFSVQKREGYDKYMKTTSMIVPWFVKELEEEEEVAKEDSQSKRGRSRGATKRTPKKKTGTQKKKKEATPKKKEATPKKEEATPTKRSSRSKTPSKETPKRTKSVKKSVKKSGKKVEKTLTPRRSSRKPVRKINYM</sequence>
<comment type="caution">
    <text evidence="3">The sequence shown here is derived from an EMBL/GenBank/DDBJ whole genome shotgun (WGS) entry which is preliminary data.</text>
</comment>
<dbReference type="PROSITE" id="PS50244">
    <property type="entry name" value="S5A_REDUCTASE"/>
    <property type="match status" value="1"/>
</dbReference>
<feature type="compositionally biased region" description="Basic and acidic residues" evidence="1">
    <location>
        <begin position="362"/>
        <end position="379"/>
    </location>
</feature>
<evidence type="ECO:0000256" key="1">
    <source>
        <dbReference type="SAM" id="MobiDB-lite"/>
    </source>
</evidence>
<feature type="transmembrane region" description="Helical" evidence="2">
    <location>
        <begin position="39"/>
        <end position="60"/>
    </location>
</feature>
<feature type="region of interest" description="Disordered" evidence="1">
    <location>
        <begin position="330"/>
        <end position="431"/>
    </location>
</feature>
<evidence type="ECO:0000313" key="3">
    <source>
        <dbReference type="EMBL" id="GMI38082.1"/>
    </source>
</evidence>